<keyword evidence="4" id="KW-1185">Reference proteome</keyword>
<comment type="caution">
    <text evidence="3">The sequence shown here is derived from an EMBL/GenBank/DDBJ whole genome shotgun (WGS) entry which is preliminary data.</text>
</comment>
<protein>
    <submittedName>
        <fullName evidence="3">DUF4236 domain-containing protein</fullName>
    </submittedName>
</protein>
<dbReference type="EMBL" id="VSTH01000154">
    <property type="protein sequence ID" value="TYO61856.1"/>
    <property type="molecule type" value="Genomic_DNA"/>
</dbReference>
<feature type="transmembrane region" description="Helical" evidence="1">
    <location>
        <begin position="127"/>
        <end position="147"/>
    </location>
</feature>
<feature type="transmembrane region" description="Helical" evidence="1">
    <location>
        <begin position="153"/>
        <end position="171"/>
    </location>
</feature>
<evidence type="ECO:0000313" key="3">
    <source>
        <dbReference type="EMBL" id="TYO61856.1"/>
    </source>
</evidence>
<dbReference type="Proteomes" id="UP000324797">
    <property type="component" value="Unassembled WGS sequence"/>
</dbReference>
<sequence>MGFLRFRRSFTIMPGIRLNLSGGGASASLGPRGLHFTIGPHGTRTTIGLPGSGVSWTDYQRYSSGNLSLPNRSIRHTADSGTDEPSSFDQSATVIDSAPIDELVANSTVHVAGALNAGRSRWRSYRMLLIVLSFFFLGAAAVAIGSAPAIPPIVALTVTAGAVIILGAVAVHGRQSSTVTLDYELSGEASERFDALKHAFDALAACRRIWRIPLERQESDWKRNAGVARTVERAQTSLTRGNPHLIQSNVDFLRIPLGKEAVYFTPDCILVVAGDAVAAVEYEDVEVVCKPTRFVEDDAAPSDTQVVGETWRYVNRNGGPDRRFNNNRKLPICLYGEIDFKSAVGLNERIQCSRVDVYEGFASAIIGMRAERA</sequence>
<accession>A0A5S4YBP5</accession>
<keyword evidence="1" id="KW-0472">Membrane</keyword>
<proteinExistence type="predicted"/>
<name>A0A5S4YBP5_9BRAD</name>
<keyword evidence="1" id="KW-0812">Transmembrane</keyword>
<dbReference type="AlphaFoldDB" id="A0A5S4YBP5"/>
<evidence type="ECO:0000259" key="2">
    <source>
        <dbReference type="Pfam" id="PF14020"/>
    </source>
</evidence>
<evidence type="ECO:0000256" key="1">
    <source>
        <dbReference type="SAM" id="Phobius"/>
    </source>
</evidence>
<keyword evidence="1" id="KW-1133">Transmembrane helix</keyword>
<dbReference type="InterPro" id="IPR025330">
    <property type="entry name" value="DUF4236"/>
</dbReference>
<organism evidence="3 4">
    <name type="scientific">Bradyrhizobium hipponense</name>
    <dbReference type="NCBI Taxonomy" id="2605638"/>
    <lineage>
        <taxon>Bacteria</taxon>
        <taxon>Pseudomonadati</taxon>
        <taxon>Pseudomonadota</taxon>
        <taxon>Alphaproteobacteria</taxon>
        <taxon>Hyphomicrobiales</taxon>
        <taxon>Nitrobacteraceae</taxon>
        <taxon>Bradyrhizobium</taxon>
    </lineage>
</organism>
<evidence type="ECO:0000313" key="4">
    <source>
        <dbReference type="Proteomes" id="UP000324797"/>
    </source>
</evidence>
<feature type="domain" description="DUF4236" evidence="2">
    <location>
        <begin position="4"/>
        <end position="57"/>
    </location>
</feature>
<dbReference type="Pfam" id="PF14020">
    <property type="entry name" value="DUF4236"/>
    <property type="match status" value="1"/>
</dbReference>
<gene>
    <name evidence="3" type="ORF">FXV83_35985</name>
</gene>
<reference evidence="3 4" key="1">
    <citation type="submission" date="2019-08" db="EMBL/GenBank/DDBJ databases">
        <title>Bradyrhizobium hipponensis sp. nov., a rhizobium isolated from a Lupinus angustifolius root nodule in Tunisia.</title>
        <authorList>
            <person name="Off K."/>
            <person name="Rejili M."/>
            <person name="Mars M."/>
            <person name="Brachmann A."/>
            <person name="Marin M."/>
        </authorList>
    </citation>
    <scope>NUCLEOTIDE SEQUENCE [LARGE SCALE GENOMIC DNA]</scope>
    <source>
        <strain evidence="4">aSej3</strain>
    </source>
</reference>